<keyword evidence="1" id="KW-0175">Coiled coil</keyword>
<evidence type="ECO:0000256" key="2">
    <source>
        <dbReference type="SAM" id="Phobius"/>
    </source>
</evidence>
<feature type="transmembrane region" description="Helical" evidence="2">
    <location>
        <begin position="156"/>
        <end position="174"/>
    </location>
</feature>
<keyword evidence="4" id="KW-1185">Reference proteome</keyword>
<keyword evidence="2" id="KW-0472">Membrane</keyword>
<protein>
    <submittedName>
        <fullName evidence="3">Uncharacterized protein</fullName>
    </submittedName>
</protein>
<comment type="caution">
    <text evidence="3">The sequence shown here is derived from an EMBL/GenBank/DDBJ whole genome shotgun (WGS) entry which is preliminary data.</text>
</comment>
<evidence type="ECO:0000313" key="3">
    <source>
        <dbReference type="EMBL" id="MDF0718349.1"/>
    </source>
</evidence>
<organism evidence="3 4">
    <name type="scientific">Flagellimonas yonaguniensis</name>
    <dbReference type="NCBI Taxonomy" id="3031325"/>
    <lineage>
        <taxon>Bacteria</taxon>
        <taxon>Pseudomonadati</taxon>
        <taxon>Bacteroidota</taxon>
        <taxon>Flavobacteriia</taxon>
        <taxon>Flavobacteriales</taxon>
        <taxon>Flavobacteriaceae</taxon>
        <taxon>Flagellimonas</taxon>
    </lineage>
</organism>
<accession>A0ABT5Y4S9</accession>
<keyword evidence="2" id="KW-1133">Transmembrane helix</keyword>
<name>A0ABT5Y4S9_9FLAO</name>
<sequence>MADLVKLDNAIKELEEQSKDLKEFNKVYSEIGKLKSDISENLRILKENNDGFESLSKSIQERLEQSNKQLENLESELLKKIQELYQDNKNFQKELDSSINSRLEKNKSDIQVEIRNEGTQIQRAFENTLTSSFNNMESKFKEQFEGQTKQLNTLKILLFVVMAIEIGLAIGLYLK</sequence>
<feature type="coiled-coil region" evidence="1">
    <location>
        <begin position="56"/>
        <end position="101"/>
    </location>
</feature>
<dbReference type="EMBL" id="JARFVB010000031">
    <property type="protein sequence ID" value="MDF0718349.1"/>
    <property type="molecule type" value="Genomic_DNA"/>
</dbReference>
<dbReference type="RefSeq" id="WP_275617401.1">
    <property type="nucleotide sequence ID" value="NZ_JARFVB010000031.1"/>
</dbReference>
<dbReference type="Proteomes" id="UP001221366">
    <property type="component" value="Unassembled WGS sequence"/>
</dbReference>
<reference evidence="3 4" key="1">
    <citation type="submission" date="2023-03" db="EMBL/GenBank/DDBJ databases">
        <title>Muricauda XX sp. nov. and Muricauda XXX sp. nov., two novel species isolated from Okinawa Trough.</title>
        <authorList>
            <person name="Cao W."/>
            <person name="Deng X."/>
        </authorList>
    </citation>
    <scope>NUCLEOTIDE SEQUENCE [LARGE SCALE GENOMIC DNA]</scope>
    <source>
        <strain evidence="3 4">334s03</strain>
    </source>
</reference>
<evidence type="ECO:0000256" key="1">
    <source>
        <dbReference type="SAM" id="Coils"/>
    </source>
</evidence>
<gene>
    <name evidence="3" type="ORF">PY092_19470</name>
</gene>
<keyword evidence="2" id="KW-0812">Transmembrane</keyword>
<proteinExistence type="predicted"/>
<evidence type="ECO:0000313" key="4">
    <source>
        <dbReference type="Proteomes" id="UP001221366"/>
    </source>
</evidence>